<proteinExistence type="predicted"/>
<dbReference type="InterPro" id="IPR002492">
    <property type="entry name" value="Transposase_Tc1-like"/>
</dbReference>
<dbReference type="GO" id="GO:0005634">
    <property type="term" value="C:nucleus"/>
    <property type="evidence" value="ECO:0007669"/>
    <property type="project" value="UniProtKB-SubCell"/>
</dbReference>
<evidence type="ECO:0000313" key="3">
    <source>
        <dbReference type="EMBL" id="KAF2881643.1"/>
    </source>
</evidence>
<accession>A0A8K0CBR2</accession>
<dbReference type="GO" id="GO:0015074">
    <property type="term" value="P:DNA integration"/>
    <property type="evidence" value="ECO:0007669"/>
    <property type="project" value="InterPro"/>
</dbReference>
<dbReference type="GO" id="GO:0003677">
    <property type="term" value="F:DNA binding"/>
    <property type="evidence" value="ECO:0007669"/>
    <property type="project" value="InterPro"/>
</dbReference>
<dbReference type="OrthoDB" id="8051703at2759"/>
<reference evidence="3" key="1">
    <citation type="submission" date="2019-08" db="EMBL/GenBank/DDBJ databases">
        <title>The genome of the North American firefly Photinus pyralis.</title>
        <authorList>
            <consortium name="Photinus pyralis genome working group"/>
            <person name="Fallon T.R."/>
            <person name="Sander Lower S.E."/>
            <person name="Weng J.-K."/>
        </authorList>
    </citation>
    <scope>NUCLEOTIDE SEQUENCE</scope>
    <source>
        <strain evidence="3">TRF0915ILg1</strain>
        <tissue evidence="3">Whole body</tissue>
    </source>
</reference>
<dbReference type="Proteomes" id="UP000801492">
    <property type="component" value="Unassembled WGS sequence"/>
</dbReference>
<dbReference type="Pfam" id="PF01498">
    <property type="entry name" value="HTH_Tnp_Tc3_2"/>
    <property type="match status" value="1"/>
</dbReference>
<evidence type="ECO:0000313" key="4">
    <source>
        <dbReference type="Proteomes" id="UP000801492"/>
    </source>
</evidence>
<dbReference type="EMBL" id="VTPC01090711">
    <property type="protein sequence ID" value="KAF2881643.1"/>
    <property type="molecule type" value="Genomic_DNA"/>
</dbReference>
<comment type="subcellular location">
    <subcellularLocation>
        <location evidence="1">Nucleus</location>
    </subcellularLocation>
</comment>
<organism evidence="3 4">
    <name type="scientific">Ignelater luminosus</name>
    <name type="common">Cucubano</name>
    <name type="synonym">Pyrophorus luminosus</name>
    <dbReference type="NCBI Taxonomy" id="2038154"/>
    <lineage>
        <taxon>Eukaryota</taxon>
        <taxon>Metazoa</taxon>
        <taxon>Ecdysozoa</taxon>
        <taxon>Arthropoda</taxon>
        <taxon>Hexapoda</taxon>
        <taxon>Insecta</taxon>
        <taxon>Pterygota</taxon>
        <taxon>Neoptera</taxon>
        <taxon>Endopterygota</taxon>
        <taxon>Coleoptera</taxon>
        <taxon>Polyphaga</taxon>
        <taxon>Elateriformia</taxon>
        <taxon>Elateroidea</taxon>
        <taxon>Elateridae</taxon>
        <taxon>Agrypninae</taxon>
        <taxon>Pyrophorini</taxon>
        <taxon>Ignelater</taxon>
    </lineage>
</organism>
<protein>
    <recommendedName>
        <fullName evidence="2">Transposase Tc1-like domain-containing protein</fullName>
    </recommendedName>
</protein>
<name>A0A8K0CBR2_IGNLU</name>
<gene>
    <name evidence="3" type="ORF">ILUMI_24500</name>
</gene>
<feature type="domain" description="Transposase Tc1-like" evidence="2">
    <location>
        <begin position="53"/>
        <end position="124"/>
    </location>
</feature>
<dbReference type="InterPro" id="IPR009057">
    <property type="entry name" value="Homeodomain-like_sf"/>
</dbReference>
<dbReference type="SUPFAM" id="SSF46689">
    <property type="entry name" value="Homeodomain-like"/>
    <property type="match status" value="1"/>
</dbReference>
<dbReference type="GO" id="GO:0006313">
    <property type="term" value="P:DNA transposition"/>
    <property type="evidence" value="ECO:0007669"/>
    <property type="project" value="InterPro"/>
</dbReference>
<keyword evidence="4" id="KW-1185">Reference proteome</keyword>
<evidence type="ECO:0000256" key="1">
    <source>
        <dbReference type="ARBA" id="ARBA00004123"/>
    </source>
</evidence>
<sequence length="252" mass="28832">MNRPRNLREDEAAKALTLINEGHSQRYVANLLGIRQSTIRQGRKKSTDARDERYLMQVALSNRRSTSLELSRTLTAARNVTISAQTVRRRLNKGGLDSRRAAIAPLLTREHTVTRLRFAREHVNWTIDASFVFRRNKRSLDLLPKKIANQDLPKTVYQNYNKKLRWYEDLFETSPDVRVCNKNNKVTDTRDKLLPVLSLYPQTDSMKCGLSIPRPGSARTVSQVVTSIYEDGVSSGRLKCEERHIPVEVVGS</sequence>
<evidence type="ECO:0000259" key="2">
    <source>
        <dbReference type="Pfam" id="PF01498"/>
    </source>
</evidence>
<comment type="caution">
    <text evidence="3">The sequence shown here is derived from an EMBL/GenBank/DDBJ whole genome shotgun (WGS) entry which is preliminary data.</text>
</comment>
<dbReference type="AlphaFoldDB" id="A0A8K0CBR2"/>